<reference evidence="1 2" key="1">
    <citation type="journal article" date="2018" name="Front. Plant Sci.">
        <title>Red Clover (Trifolium pratense) and Zigzag Clover (T. medium) - A Picture of Genomic Similarities and Differences.</title>
        <authorList>
            <person name="Dluhosova J."/>
            <person name="Istvanek J."/>
            <person name="Nedelnik J."/>
            <person name="Repkova J."/>
        </authorList>
    </citation>
    <scope>NUCLEOTIDE SEQUENCE [LARGE SCALE GENOMIC DNA]</scope>
    <source>
        <strain evidence="2">cv. 10/8</strain>
        <tissue evidence="1">Leaf</tissue>
    </source>
</reference>
<dbReference type="EMBL" id="LXQA010751580">
    <property type="protein sequence ID" value="MCI69220.1"/>
    <property type="molecule type" value="Genomic_DNA"/>
</dbReference>
<accession>A0A392U9W4</accession>
<sequence length="52" mass="5954">PLRSSFLNFSTVRRAKPACAKRNFQKNIAVQDFDGAPRQYPLRNAQITEDLC</sequence>
<dbReference type="Proteomes" id="UP000265520">
    <property type="component" value="Unassembled WGS sequence"/>
</dbReference>
<protein>
    <submittedName>
        <fullName evidence="1">Uncharacterized protein</fullName>
    </submittedName>
</protein>
<organism evidence="1 2">
    <name type="scientific">Trifolium medium</name>
    <dbReference type="NCBI Taxonomy" id="97028"/>
    <lineage>
        <taxon>Eukaryota</taxon>
        <taxon>Viridiplantae</taxon>
        <taxon>Streptophyta</taxon>
        <taxon>Embryophyta</taxon>
        <taxon>Tracheophyta</taxon>
        <taxon>Spermatophyta</taxon>
        <taxon>Magnoliopsida</taxon>
        <taxon>eudicotyledons</taxon>
        <taxon>Gunneridae</taxon>
        <taxon>Pentapetalae</taxon>
        <taxon>rosids</taxon>
        <taxon>fabids</taxon>
        <taxon>Fabales</taxon>
        <taxon>Fabaceae</taxon>
        <taxon>Papilionoideae</taxon>
        <taxon>50 kb inversion clade</taxon>
        <taxon>NPAAA clade</taxon>
        <taxon>Hologalegina</taxon>
        <taxon>IRL clade</taxon>
        <taxon>Trifolieae</taxon>
        <taxon>Trifolium</taxon>
    </lineage>
</organism>
<dbReference type="AlphaFoldDB" id="A0A392U9W4"/>
<feature type="non-terminal residue" evidence="1">
    <location>
        <position position="1"/>
    </location>
</feature>
<evidence type="ECO:0000313" key="2">
    <source>
        <dbReference type="Proteomes" id="UP000265520"/>
    </source>
</evidence>
<proteinExistence type="predicted"/>
<comment type="caution">
    <text evidence="1">The sequence shown here is derived from an EMBL/GenBank/DDBJ whole genome shotgun (WGS) entry which is preliminary data.</text>
</comment>
<evidence type="ECO:0000313" key="1">
    <source>
        <dbReference type="EMBL" id="MCI69220.1"/>
    </source>
</evidence>
<keyword evidence="2" id="KW-1185">Reference proteome</keyword>
<name>A0A392U9W4_9FABA</name>